<dbReference type="STRING" id="642227.HA49_14700"/>
<dbReference type="eggNOG" id="COG3157">
    <property type="taxonomic scope" value="Bacteria"/>
</dbReference>
<accession>A0A095UC85</accession>
<dbReference type="PANTHER" id="PTHR36152:SF5">
    <property type="entry name" value="PROTEIN HCP1"/>
    <property type="match status" value="1"/>
</dbReference>
<reference evidence="1" key="1">
    <citation type="submission" date="2014-12" db="EMBL/GenBank/DDBJ databases">
        <title>The draft genome of the Tatumella morbirosei type strain, LMG23360T isolated from pineapple rot.</title>
        <authorList>
            <person name="Smits T.H."/>
            <person name="Palmer M."/>
            <person name="Venter S.N."/>
            <person name="Duffy B."/>
            <person name="Steenkamp E.T."/>
            <person name="Chan W.Y."/>
            <person name="Coutinho T.A."/>
            <person name="Coetzee M.P."/>
            <person name="De Maayer P."/>
        </authorList>
    </citation>
    <scope>NUCLEOTIDE SEQUENCE [LARGE SCALE GENOMIC DNA]</scope>
    <source>
        <strain evidence="1">LMG 23360</strain>
    </source>
</reference>
<evidence type="ECO:0000313" key="2">
    <source>
        <dbReference type="Proteomes" id="UP000029577"/>
    </source>
</evidence>
<dbReference type="InterPro" id="IPR036624">
    <property type="entry name" value="Hcp1-lik_sf"/>
</dbReference>
<dbReference type="RefSeq" id="WP_038021239.1">
    <property type="nucleotide sequence ID" value="NZ_JPKR02000003.1"/>
</dbReference>
<dbReference type="SUPFAM" id="SSF141452">
    <property type="entry name" value="Hcp1-like"/>
    <property type="match status" value="1"/>
</dbReference>
<keyword evidence="2" id="KW-1185">Reference proteome</keyword>
<sequence length="160" mass="17413">MGQDIFIKIKGIGGESQDSLHHGETEVLDWDLSVSQTSDMHSGSGGGAGKCTVDDFHFEHYIDKSTPGFLHYCLMGKHIPEAVLTVRKAGGASLEYLRITLQEIIITGVHPVYLNTMRVPRETVSLSFSRVKIDYVLQNMDGNSAGTVSAGYDIKANAVI</sequence>
<dbReference type="Pfam" id="PF05638">
    <property type="entry name" value="T6SS_HCP"/>
    <property type="match status" value="1"/>
</dbReference>
<dbReference type="OrthoDB" id="4865570at2"/>
<comment type="caution">
    <text evidence="1">The sequence shown here is derived from an EMBL/GenBank/DDBJ whole genome shotgun (WGS) entry which is preliminary data.</text>
</comment>
<protein>
    <submittedName>
        <fullName evidence="1">Hcp1 family type VI secretion system effector</fullName>
    </submittedName>
</protein>
<organism evidence="1 2">
    <name type="scientific">Tatumella morbirosei</name>
    <dbReference type="NCBI Taxonomy" id="642227"/>
    <lineage>
        <taxon>Bacteria</taxon>
        <taxon>Pseudomonadati</taxon>
        <taxon>Pseudomonadota</taxon>
        <taxon>Gammaproteobacteria</taxon>
        <taxon>Enterobacterales</taxon>
        <taxon>Erwiniaceae</taxon>
        <taxon>Tatumella</taxon>
    </lineage>
</organism>
<dbReference type="Gene3D" id="2.30.110.20">
    <property type="entry name" value="Hcp1-like"/>
    <property type="match status" value="1"/>
</dbReference>
<proteinExistence type="predicted"/>
<evidence type="ECO:0000313" key="1">
    <source>
        <dbReference type="EMBL" id="KGD72038.1"/>
    </source>
</evidence>
<dbReference type="AlphaFoldDB" id="A0A095UC85"/>
<dbReference type="PANTHER" id="PTHR36152">
    <property type="entry name" value="CYTOPLASMIC PROTEIN-RELATED"/>
    <property type="match status" value="1"/>
</dbReference>
<dbReference type="InterPro" id="IPR008514">
    <property type="entry name" value="T6SS_Hcp"/>
</dbReference>
<gene>
    <name evidence="1" type="ORF">HA49_14700</name>
</gene>
<dbReference type="EMBL" id="JPKR02000003">
    <property type="protein sequence ID" value="KGD72038.1"/>
    <property type="molecule type" value="Genomic_DNA"/>
</dbReference>
<dbReference type="InterPro" id="IPR053165">
    <property type="entry name" value="HSI-I_assembly_Hcp1"/>
</dbReference>
<dbReference type="Proteomes" id="UP000029577">
    <property type="component" value="Unassembled WGS sequence"/>
</dbReference>
<name>A0A095UC85_9GAMM</name>